<dbReference type="RefSeq" id="XP_075079853.1">
    <property type="nucleotide sequence ID" value="XM_075223752.1"/>
</dbReference>
<reference evidence="1" key="1">
    <citation type="journal article" date="2014" name="Nat. Commun.">
        <title>The tobacco genome sequence and its comparison with those of tomato and potato.</title>
        <authorList>
            <person name="Sierro N."/>
            <person name="Battey J.N."/>
            <person name="Ouadi S."/>
            <person name="Bakaher N."/>
            <person name="Bovet L."/>
            <person name="Willig A."/>
            <person name="Goepfert S."/>
            <person name="Peitsch M.C."/>
            <person name="Ivanov N.V."/>
        </authorList>
    </citation>
    <scope>NUCLEOTIDE SEQUENCE [LARGE SCALE GENOMIC DNA]</scope>
</reference>
<dbReference type="Proteomes" id="UP000790787">
    <property type="component" value="Chromosome 10"/>
</dbReference>
<gene>
    <name evidence="2" type="primary">LOC107796227</name>
</gene>
<organism evidence="1 2">
    <name type="scientific">Nicotiana tabacum</name>
    <name type="common">Common tobacco</name>
    <dbReference type="NCBI Taxonomy" id="4097"/>
    <lineage>
        <taxon>Eukaryota</taxon>
        <taxon>Viridiplantae</taxon>
        <taxon>Streptophyta</taxon>
        <taxon>Embryophyta</taxon>
        <taxon>Tracheophyta</taxon>
        <taxon>Spermatophyta</taxon>
        <taxon>Magnoliopsida</taxon>
        <taxon>eudicotyledons</taxon>
        <taxon>Gunneridae</taxon>
        <taxon>Pentapetalae</taxon>
        <taxon>asterids</taxon>
        <taxon>lamiids</taxon>
        <taxon>Solanales</taxon>
        <taxon>Solanaceae</taxon>
        <taxon>Nicotianoideae</taxon>
        <taxon>Nicotianeae</taxon>
        <taxon>Nicotiana</taxon>
    </lineage>
</organism>
<accession>A0AC58S4E5</accession>
<evidence type="ECO:0000313" key="2">
    <source>
        <dbReference type="RefSeq" id="XP_075079853.1"/>
    </source>
</evidence>
<proteinExistence type="predicted"/>
<protein>
    <submittedName>
        <fullName evidence="2">Cation/H(+) antiporter 15-like</fullName>
    </submittedName>
</protein>
<keyword evidence="1" id="KW-1185">Reference proteome</keyword>
<reference evidence="2" key="2">
    <citation type="submission" date="2025-08" db="UniProtKB">
        <authorList>
            <consortium name="RefSeq"/>
        </authorList>
    </citation>
    <scope>IDENTIFICATION</scope>
    <source>
        <tissue evidence="2">Leaf</tissue>
    </source>
</reference>
<name>A0AC58S4E5_TOBAC</name>
<sequence>MDSDDVNETSTICFLTKHYGINRGVFFGDNPLNFVNPMVLAQISLCGIFTSLFQFFLAPLGVTNFVSQMLVGFVMGPSIIGSHHSIREAFFLPESFYVMDTLANFGLMLFLFLVGVKMDLNMLWNTGRRAVIIGLATFLFPLLLCFIISQCFLHSLALEQRIHRSLLWVASLQSMSSFHVTNCLLTDLKLLNSEIGKIALSSSMISGTCAWFWISIIFTGKQSIGEHKKGSLLLMFFFVAIMFILLGCLVRPLVQRMARRSEGKKSVSENHIFTIFIMVMASALFGEIVGQHFLFGPMLLGLAIPDGPPIGSALIAKLDSFISYVLLPLYVVISGTKLDFSVITWRHFGIIETLAVFSFLSKVVATMIPCLFSRMPRRDAFYLGIVLSCQGITDVVILQRAVYINVRFFFFFLIDHESYTIMLLSIIIFAGVFSPVIKYMYNPSRMYTTCKRRTMEDTKLTDELRLLACLHHQEHTPSIIKLLEATYPNPHNPVCFYVVHLIDLRGRATPTIVAHHRGKKETTLQESDHIINALSLYEKQSHGNITFYPFSAISPYATMHNDVCHLAMDKRAAFVVLPFHKHWAIHTSDVEENCIRNVNRKILTTAPCSVGVFIDRSTSSKNTPLSTMTNIYSIGVLLIGGQDDREALAYANRMAIHPNVGVTVVRLIEPKKLDKFNNTQDMVKDAEAINAFREANMNKKLCIYEEEEVKDSVGVVSVIRKMENCFDLIIVGRHHDSNSALLGGLREWSEFPELGFIGDMLASSDTNYEVSVLIVQQQAFPEDKIQESPKLENSAAVVNMRHFETTKI</sequence>
<evidence type="ECO:0000313" key="1">
    <source>
        <dbReference type="Proteomes" id="UP000790787"/>
    </source>
</evidence>